<keyword evidence="3" id="KW-1185">Reference proteome</keyword>
<dbReference type="AlphaFoldDB" id="A0A3M2LT89"/>
<organism evidence="2 3">
    <name type="scientific">Actinomadura harenae</name>
    <dbReference type="NCBI Taxonomy" id="2483351"/>
    <lineage>
        <taxon>Bacteria</taxon>
        <taxon>Bacillati</taxon>
        <taxon>Actinomycetota</taxon>
        <taxon>Actinomycetes</taxon>
        <taxon>Streptosporangiales</taxon>
        <taxon>Thermomonosporaceae</taxon>
        <taxon>Actinomadura</taxon>
    </lineage>
</organism>
<dbReference type="RefSeq" id="WP_122197576.1">
    <property type="nucleotide sequence ID" value="NZ_JBHSKC010000007.1"/>
</dbReference>
<feature type="signal peptide" evidence="1">
    <location>
        <begin position="1"/>
        <end position="21"/>
    </location>
</feature>
<sequence length="194" mass="20560">MRPITGTPPVRAALAALAGLAAVLAPTGCGVRATGPVGAGDLPRLTAQPNQVAVYLVRNGKLERVPRPGLLNEPYLGLQQLTVKPSVTETRQGYRSLLPDGVVLTAEATDLDPGGLLTVRVNRANVDWPRLLLGEVVCTANAAPNVKQVRLDYPISVAVRGKGGGPEESKMLDNLFRRMAIRYTCAEFADLTAN</sequence>
<comment type="caution">
    <text evidence="2">The sequence shown here is derived from an EMBL/GenBank/DDBJ whole genome shotgun (WGS) entry which is preliminary data.</text>
</comment>
<dbReference type="OrthoDB" id="3626511at2"/>
<evidence type="ECO:0000313" key="2">
    <source>
        <dbReference type="EMBL" id="RMI39793.1"/>
    </source>
</evidence>
<feature type="chain" id="PRO_5039606413" description="Lipoprotein" evidence="1">
    <location>
        <begin position="22"/>
        <end position="194"/>
    </location>
</feature>
<proteinExistence type="predicted"/>
<dbReference type="Proteomes" id="UP000282674">
    <property type="component" value="Unassembled WGS sequence"/>
</dbReference>
<dbReference type="EMBL" id="RFFG01000062">
    <property type="protein sequence ID" value="RMI39793.1"/>
    <property type="molecule type" value="Genomic_DNA"/>
</dbReference>
<keyword evidence="1" id="KW-0732">Signal</keyword>
<evidence type="ECO:0008006" key="4">
    <source>
        <dbReference type="Google" id="ProtNLM"/>
    </source>
</evidence>
<accession>A0A3M2LT89</accession>
<evidence type="ECO:0000313" key="3">
    <source>
        <dbReference type="Proteomes" id="UP000282674"/>
    </source>
</evidence>
<reference evidence="2 3" key="1">
    <citation type="submission" date="2018-10" db="EMBL/GenBank/DDBJ databases">
        <title>Isolation from soil.</title>
        <authorList>
            <person name="Hu J."/>
        </authorList>
    </citation>
    <scope>NUCLEOTIDE SEQUENCE [LARGE SCALE GENOMIC DNA]</scope>
    <source>
        <strain evidence="2 3">NEAU-Ht49</strain>
    </source>
</reference>
<evidence type="ECO:0000256" key="1">
    <source>
        <dbReference type="SAM" id="SignalP"/>
    </source>
</evidence>
<gene>
    <name evidence="2" type="ORF">EBO15_28725</name>
</gene>
<protein>
    <recommendedName>
        <fullName evidence="4">Lipoprotein</fullName>
    </recommendedName>
</protein>
<name>A0A3M2LT89_9ACTN</name>